<feature type="compositionally biased region" description="Basic and acidic residues" evidence="4">
    <location>
        <begin position="95"/>
        <end position="108"/>
    </location>
</feature>
<dbReference type="Proteomes" id="UP001162131">
    <property type="component" value="Unassembled WGS sequence"/>
</dbReference>
<feature type="compositionally biased region" description="Basic and acidic residues" evidence="4">
    <location>
        <begin position="273"/>
        <end position="463"/>
    </location>
</feature>
<dbReference type="PANTHER" id="PTHR20875:SF0">
    <property type="entry name" value="GH12158P"/>
    <property type="match status" value="1"/>
</dbReference>
<feature type="domain" description="EF-hand" evidence="5">
    <location>
        <begin position="2837"/>
        <end position="2872"/>
    </location>
</feature>
<accession>A0AAU9J521</accession>
<feature type="domain" description="EF-hand" evidence="5">
    <location>
        <begin position="2873"/>
        <end position="2908"/>
    </location>
</feature>
<dbReference type="InterPro" id="IPR015070">
    <property type="entry name" value="EF_hand_DJBP"/>
</dbReference>
<feature type="compositionally biased region" description="Polar residues" evidence="4">
    <location>
        <begin position="1414"/>
        <end position="1429"/>
    </location>
</feature>
<dbReference type="PROSITE" id="PS00018">
    <property type="entry name" value="EF_HAND_1"/>
    <property type="match status" value="14"/>
</dbReference>
<dbReference type="FunFam" id="1.10.238.10:FF:000003">
    <property type="entry name" value="Calmodulin A"/>
    <property type="match status" value="1"/>
</dbReference>
<keyword evidence="1" id="KW-0597">Phosphoprotein</keyword>
<dbReference type="Pfam" id="PF08976">
    <property type="entry name" value="EF-hand_11"/>
    <property type="match status" value="1"/>
</dbReference>
<evidence type="ECO:0000313" key="6">
    <source>
        <dbReference type="EMBL" id="CAG9322011.1"/>
    </source>
</evidence>
<dbReference type="CDD" id="cd00051">
    <property type="entry name" value="EFh"/>
    <property type="match status" value="4"/>
</dbReference>
<feature type="region of interest" description="Disordered" evidence="4">
    <location>
        <begin position="3442"/>
        <end position="3489"/>
    </location>
</feature>
<feature type="domain" description="EF-hand" evidence="5">
    <location>
        <begin position="1199"/>
        <end position="1234"/>
    </location>
</feature>
<proteinExistence type="predicted"/>
<feature type="domain" description="EF-hand" evidence="5">
    <location>
        <begin position="1581"/>
        <end position="1616"/>
    </location>
</feature>
<feature type="compositionally biased region" description="Polar residues" evidence="4">
    <location>
        <begin position="3461"/>
        <end position="3473"/>
    </location>
</feature>
<dbReference type="InterPro" id="IPR011992">
    <property type="entry name" value="EF-hand-dom_pair"/>
</dbReference>
<feature type="domain" description="EF-hand" evidence="5">
    <location>
        <begin position="812"/>
        <end position="847"/>
    </location>
</feature>
<feature type="domain" description="EF-hand" evidence="5">
    <location>
        <begin position="2789"/>
        <end position="2824"/>
    </location>
</feature>
<protein>
    <recommendedName>
        <fullName evidence="5">EF-hand domain-containing protein</fullName>
    </recommendedName>
</protein>
<reference evidence="6" key="1">
    <citation type="submission" date="2021-09" db="EMBL/GenBank/DDBJ databases">
        <authorList>
            <consortium name="AG Swart"/>
            <person name="Singh M."/>
            <person name="Singh A."/>
            <person name="Seah K."/>
            <person name="Emmerich C."/>
        </authorList>
    </citation>
    <scope>NUCLEOTIDE SEQUENCE</scope>
    <source>
        <strain evidence="6">ATCC30299</strain>
    </source>
</reference>
<feature type="domain" description="EF-hand" evidence="5">
    <location>
        <begin position="1944"/>
        <end position="1979"/>
    </location>
</feature>
<feature type="compositionally biased region" description="Basic and acidic residues" evidence="4">
    <location>
        <begin position="146"/>
        <end position="166"/>
    </location>
</feature>
<dbReference type="EMBL" id="CAJZBQ010000030">
    <property type="protein sequence ID" value="CAG9322011.1"/>
    <property type="molecule type" value="Genomic_DNA"/>
</dbReference>
<dbReference type="InterPro" id="IPR002048">
    <property type="entry name" value="EF_hand_dom"/>
</dbReference>
<feature type="region of interest" description="Disordered" evidence="4">
    <location>
        <begin position="1351"/>
        <end position="1476"/>
    </location>
</feature>
<feature type="domain" description="EF-hand" evidence="5">
    <location>
        <begin position="2753"/>
        <end position="2788"/>
    </location>
</feature>
<dbReference type="InterPro" id="IPR018247">
    <property type="entry name" value="EF_Hand_1_Ca_BS"/>
</dbReference>
<evidence type="ECO:0000256" key="1">
    <source>
        <dbReference type="ARBA" id="ARBA00022553"/>
    </source>
</evidence>
<keyword evidence="7" id="KW-1185">Reference proteome</keyword>
<dbReference type="FunFam" id="1.10.238.10:FF:000001">
    <property type="entry name" value="Calmodulin 1"/>
    <property type="match status" value="1"/>
</dbReference>
<organism evidence="6 7">
    <name type="scientific">Blepharisma stoltei</name>
    <dbReference type="NCBI Taxonomy" id="1481888"/>
    <lineage>
        <taxon>Eukaryota</taxon>
        <taxon>Sar</taxon>
        <taxon>Alveolata</taxon>
        <taxon>Ciliophora</taxon>
        <taxon>Postciliodesmatophora</taxon>
        <taxon>Heterotrichea</taxon>
        <taxon>Heterotrichida</taxon>
        <taxon>Blepharismidae</taxon>
        <taxon>Blepharisma</taxon>
    </lineage>
</organism>
<feature type="region of interest" description="Disordered" evidence="4">
    <location>
        <begin position="1"/>
        <end position="491"/>
    </location>
</feature>
<name>A0AAU9J521_9CILI</name>
<feature type="compositionally biased region" description="Basic and acidic residues" evidence="4">
    <location>
        <begin position="76"/>
        <end position="88"/>
    </location>
</feature>
<feature type="domain" description="EF-hand" evidence="5">
    <location>
        <begin position="1873"/>
        <end position="1908"/>
    </location>
</feature>
<keyword evidence="3" id="KW-0106">Calcium</keyword>
<feature type="domain" description="EF-hand" evidence="5">
    <location>
        <begin position="722"/>
        <end position="757"/>
    </location>
</feature>
<keyword evidence="2" id="KW-0677">Repeat</keyword>
<evidence type="ECO:0000259" key="5">
    <source>
        <dbReference type="PROSITE" id="PS50222"/>
    </source>
</evidence>
<feature type="domain" description="EF-hand" evidence="5">
    <location>
        <begin position="1980"/>
        <end position="2015"/>
    </location>
</feature>
<gene>
    <name evidence="6" type="ORF">BSTOLATCC_MIC30393</name>
</gene>
<dbReference type="SUPFAM" id="SSF47473">
    <property type="entry name" value="EF-hand"/>
    <property type="match status" value="11"/>
</dbReference>
<feature type="compositionally biased region" description="Polar residues" evidence="4">
    <location>
        <begin position="2725"/>
        <end position="2743"/>
    </location>
</feature>
<evidence type="ECO:0000313" key="7">
    <source>
        <dbReference type="Proteomes" id="UP001162131"/>
    </source>
</evidence>
<dbReference type="GO" id="GO:0005509">
    <property type="term" value="F:calcium ion binding"/>
    <property type="evidence" value="ECO:0007669"/>
    <property type="project" value="InterPro"/>
</dbReference>
<dbReference type="PROSITE" id="PS50222">
    <property type="entry name" value="EF_HAND_2"/>
    <property type="match status" value="18"/>
</dbReference>
<feature type="domain" description="EF-hand" evidence="5">
    <location>
        <begin position="685"/>
        <end position="720"/>
    </location>
</feature>
<evidence type="ECO:0000256" key="3">
    <source>
        <dbReference type="ARBA" id="ARBA00022837"/>
    </source>
</evidence>
<evidence type="ECO:0000256" key="4">
    <source>
        <dbReference type="SAM" id="MobiDB-lite"/>
    </source>
</evidence>
<feature type="domain" description="EF-hand" evidence="5">
    <location>
        <begin position="1530"/>
        <end position="1565"/>
    </location>
</feature>
<dbReference type="SMART" id="SM00054">
    <property type="entry name" value="EFh"/>
    <property type="match status" value="26"/>
</dbReference>
<feature type="compositionally biased region" description="Basic and acidic residues" evidence="4">
    <location>
        <begin position="174"/>
        <end position="188"/>
    </location>
</feature>
<dbReference type="Pfam" id="PF13499">
    <property type="entry name" value="EF-hand_7"/>
    <property type="match status" value="7"/>
</dbReference>
<feature type="compositionally biased region" description="Low complexity" evidence="4">
    <location>
        <begin position="1451"/>
        <end position="1473"/>
    </location>
</feature>
<dbReference type="PANTHER" id="PTHR20875">
    <property type="entry name" value="EF-HAND CALCIUM-BINDING DOMAIN-CONTAINING PROTEIN 6-RELATED"/>
    <property type="match status" value="1"/>
</dbReference>
<feature type="domain" description="EF-hand" evidence="5">
    <location>
        <begin position="776"/>
        <end position="811"/>
    </location>
</feature>
<feature type="domain" description="EF-hand" evidence="5">
    <location>
        <begin position="2290"/>
        <end position="2325"/>
    </location>
</feature>
<evidence type="ECO:0000256" key="2">
    <source>
        <dbReference type="ARBA" id="ARBA00022737"/>
    </source>
</evidence>
<feature type="region of interest" description="Disordered" evidence="4">
    <location>
        <begin position="2704"/>
        <end position="2744"/>
    </location>
</feature>
<comment type="caution">
    <text evidence="6">The sequence shown here is derived from an EMBL/GenBank/DDBJ whole genome shotgun (WGS) entry which is preliminary data.</text>
</comment>
<dbReference type="Gene3D" id="1.10.238.10">
    <property type="entry name" value="EF-hand"/>
    <property type="match status" value="18"/>
</dbReference>
<sequence>MYGKNQGDYGGRPGYEAPYRGPGPDDDSGFRRQQAMDSSTRNPERPKFARQQAMNEVTRNPPDFDNRGPSQGRPDYGSRDPRGPEKPSEFGMARDPYDNRNPPIRDNRAPANSTKGYDLRVQGPDPYDNKQDYLKPGYEPQPGGRDVYDKRPDPYAKPRDPYDAQFDKPGPYDQKPRDFDRRPGENYDTRQPPYEAKKPGFERQGAMNRDPQGYDPYAKDDPRGPKRDDYGANRQGPVDDRGFKRDEPGFSRQAAIEDPRRNEPGYGRQAPIDPRRDDPYARQPPIDDPRNPRRDDPYGRQAPVDDPRNPRRDDPYARNPTPKRDDPYARPPIDDPRNPRRDDPYARQAPVDDPRNPRRDDPYARQPDLKRDDPYARPPTDDPRNPRRDDPYARQAPIDDPRNPRRDDPYARPPIDDPRNPRKDDPYARPPIDDRKNPDPRYDPKYPPKEDPRYPPPDNRRDNTPSSYTNRPQDPRQPQGYDTPKGQYNVPKVDPIWKDNCYRNIASIIEERKIRIDDVFSRYDPQRTNKIRMADFQRGLSTIAPRLTADEALMLGDEYDVRHEGLVNYQSFINAVDAAIDKRKSYNQTIERLGKHCMDKSLNFEEKLKEVDPRNMKKLTKEDFLAFLNRIGFTMPPIESNTLISELPKDKDLLDLNDLVRRLPKPKTTINLEAVFQKIKSYIQSRRITVSQAVNEFDKNHDGSLSPYELSQALTQMGITGLSADDITLVVQELDKNKDGKISLSEFSERIGMPIDQIQTSVTQDFFRKISTFLKNRGQTLIEFFKEYDTDKSNSIDRHEFDRMIALMRIELDPIDIDRLFIEIDVNRTGNITFMQFMNKFENMIGVIEKKDEANKEKIKQALKGKKPGEVFKLVYDQAAGEQTIPLREFKQGLDFLGCYMTKQDLDYIVQEFDKGKGYVSLRDFAPYFDQPIANQPQKIDVSAYQSPPTPSNKHWAEKYFSQIRDYATRNRCTIREAFTPYCPDRNGKMTNEELSNALNMLTMDISAQEIDRLGRELRRDGRVSIADISALVEGKEINTSEQIIEDMKGFFERTGKKIEEVFRVDSNENIYRPDLVEGLKIMNIQVNPNSLLDLIHLLNPDAKELNISNPTLQKVTKRALINKLRLREPTVPTSPKISARNIEERLKKEIFEHMAEFVNKNSLNLEKNVFARYDKYGTNRVSSDQFTEICHYLTERAISPEQLKLIIDEFDPSKTGQISYQAFIGKIEDTVIQISFVDKLIQRIKNETADKRINLQQVFAGLDPSTTGYVTFDDFMSVFTRNQITILKDDLSRLCASFDHDAQGRISYHDLLGRLTKLNDSYQMTGGMVTQSTYGTSDPYQRQDQYAKTYGNDNLANPSQNLAAPYDPPKPYQDYGDRNAPLTRQQPLDKFQADPYRPQNFSAGTPKDDPRFPSQTYDSRFPAQTPTQRGPDLRFPTQPYDNRFPDSRPQDPQFSQPPYQSQPDPRYPSQSSNRIPPHWADRYFEIIRNYMSQKRLSIKDMFTEFDIDRSNSISPFEFSQVLQRMGVQLSQTELQNLMNELDSNKDGRISITEFERILGTKTTDAWAEEVLKEIREAVKISRSNLRELFYRADRDRNNFLSYQEFMAAIVDIYPRLTRSDMERLAKYMDIDNDGRIYYPEFTAKLEQEFVESINAKVSDFIKANNIRLDEIFSRLDYTGDKCIHINQMIQALDSLRLPLAPNELTALVTENSLHRTRDNRLSYVDLIERVTAKKTGTDLIYSKIKDVWDLRSLNVEEHFRQYDLYNDFTAFPNILYEAISKSGANLSTEEYNQLLQALPKTRDGRIPMRELINRIVGGGSEYSVNVYQKIRRAAELKRVNLLDAMRDYDTYGDKMISKAHFKTVCDSSQIQIADRELDAIWADLDKTKSGLINYEELFQKIVPHLTSLPPSAPRLPPSQQAMAPPPPHWAQQYLNQVKDYIKTRNMTLKQVFSKFDSDMSNSVSPQEFQYAMQSINVNMPPKEMQKLINELDIHKDGVISLTEFEGLFPEIAQEEKHMTRLLFQIRSSIVTHNLDTKTIFSMKDREFLGYIQIFEFIDCIKQICPEISPIDLRKLSDNFGKEGKVYYNEFIRKLDEDKVGMVNLKVREAIMSRRISMAQVFQPYDQGDHYVAARDIRRALDTLNLPISPEELTSLVHDNNLSKSQDGRLSLRDLISRIGIREILPDPKPTLSQICEKIRKEWDQLRVNPAQVFSAFDYDGDMHLTKANFNQAFIHNNTPLNAQELDAIWEGINKLPDGRGSAQHLISLIMRQESPNQSVFLKIGSIAEQRRINLGNLFAKYDADMDKKITRPELEKALMEIRVGLTEFEYRAIFAELDRNREGKILIPELVSTIMKKPVPVDTMELQWAGPILNRIRESLAAMRMDCLQYFRRYNIDPQGMMNIKDFRDALFKLGVDPASIEGQRLVNQFSIQNQGKANYADFEWAVKNIRSVGIQPPAPQYRILTQTALDHLYQCLDFIGDCIKKDFGKVENLTRKVDPRNTGFFTFEDLKRIIAQELKTPSEEDVFQGLCLLLDDGSGKIPNIRFGDAVSGVRIEQVKKDPRAINQRNSLPAGGMNPNTLVPPNMQQPPGMLQRAITAQGPSPGQFQVQQVSGTFSQGPPGNQPQNPSLVKFDMFLKQNNMTIVNLFGRSSGIILRDVFLQCLRNQNVPLTQEDVEFLLKISADAQDPNKTDLDKLNQALRQTQTRPDIRSNLRPPQPNTPSRPQMNNSRQQMPSSSNPTILRLNDELVRAGLSAEEVFERYDIDQDGILNKEEFLKACTDFGFSVDRLALEEVFNLIDISKNGQISINEFAMQVPGARIQNDQRVRNLDLGQQFDAEINELFKMLDIDKDGFLNYNEITQGLKAYCIVPNGQQLKDMMRRIDTNQNGKIEWQEFKGFMEEMIKKNIMEQEDELQDMRQKFQQADFMKLGYLTTPQLLSVFQQMGCDITEEELSHLVALADTNHDGKIDIDEFMLIMVGGNPEVYNNDKASAVLFNIRKARNINPLDFLKAFSGMPKHFIPSFIAERHKLKKNLPSTGITPALDASGIQFRDISNTVTQSKLQSATHLKQNEIEAGGYIIMNRASGISIPDASIVARANILRRVVRIASWHTDKMDFIGNTCHVEAQWREDIEDRWAFELPQDKEYNFIAARIGKGYDPSKVFLIFEFIIIMLKDQNSVEFSCGFSQISYQNLMLRTDHRIPIQGGSPGNLQEVSTEDIRTYRKGWRHLLKMTGLSSVRSELMLEFRQFRRLNIPEQGLLESLPNVCVANKGGLQMINIYREYVANLFSQKTGQDFILPNVADPFLTQFPRIMDCPDTWMPLMQHWNSVEFNRAMGAARDLSQYHIQLINLVKKLYTIIKTEEFAVDDYQSTKFSYGIVTNRVELYSKRQELVWKAIRGEPDKQAAYNYKPFDVVELSSKTLIDIDFIASRKIRNMSRGGLQDSRGLNRSMQELGKRSTAQDGLSQQTPTGGQGDTRLQRSRVSFK</sequence>
<feature type="domain" description="EF-hand" evidence="5">
    <location>
        <begin position="2951"/>
        <end position="2986"/>
    </location>
</feature>
<feature type="domain" description="EF-hand" evidence="5">
    <location>
        <begin position="2326"/>
        <end position="2361"/>
    </location>
</feature>
<feature type="domain" description="EF-hand" evidence="5">
    <location>
        <begin position="1494"/>
        <end position="1529"/>
    </location>
</feature>
<dbReference type="InterPro" id="IPR052603">
    <property type="entry name" value="EFCB6"/>
</dbReference>
<feature type="compositionally biased region" description="Polar residues" evidence="4">
    <location>
        <begin position="1351"/>
        <end position="1363"/>
    </location>
</feature>
<feature type="compositionally biased region" description="Basic and acidic residues" evidence="4">
    <location>
        <begin position="217"/>
        <end position="263"/>
    </location>
</feature>